<accession>A0A0F7EEC2</accession>
<name>A0A0F7EEC2_BRELA</name>
<evidence type="ECO:0000313" key="1">
    <source>
        <dbReference type="EMBL" id="AKF92340.1"/>
    </source>
</evidence>
<proteinExistence type="predicted"/>
<dbReference type="AlphaFoldDB" id="A0A0F7EEC2"/>
<sequence>MDGQTFNRFAYVNGDPVGFIDPLGLAGLGTGQCKKGKAEGTPKGQTREEIMNTVQETLNPALKKIKELDPNAKVGYRGSLATGQKGPHKGNAPFDPTDFDIDAFIVSDKLASKFQKKDKWRSGAKIEEVEQLQQQIDKTLKESLDGLRRFDKKGRPDNFTFRIFTQKEYDQKIKVGSQIID</sequence>
<protein>
    <submittedName>
        <fullName evidence="1">Uncharacterized protein</fullName>
    </submittedName>
</protein>
<gene>
    <name evidence="1" type="ORF">EX87_00635</name>
</gene>
<dbReference type="RefSeq" id="WP_031410852.1">
    <property type="nucleotide sequence ID" value="NZ_CP011074.1"/>
</dbReference>
<dbReference type="EMBL" id="CP011074">
    <property type="protein sequence ID" value="AKF92340.1"/>
    <property type="molecule type" value="Genomic_DNA"/>
</dbReference>
<reference evidence="1" key="1">
    <citation type="submission" date="2015-03" db="EMBL/GenBank/DDBJ databases">
        <title>MIGS Cultured Bacterial/Archaeal sample from Brevibacillus laterosporus.</title>
        <authorList>
            <person name="Zeng D."/>
            <person name="Zhu L."/>
            <person name="Dong G."/>
            <person name="Ye W."/>
            <person name="Ren D."/>
            <person name="Wu L."/>
            <person name="Xu J."/>
            <person name="Li G."/>
            <person name="Guo L."/>
        </authorList>
    </citation>
    <scope>NUCLEOTIDE SEQUENCE</scope>
    <source>
        <strain evidence="1">B9</strain>
    </source>
</reference>
<organism evidence="1">
    <name type="scientific">Brevibacillus laterosporus</name>
    <name type="common">Bacillus laterosporus</name>
    <dbReference type="NCBI Taxonomy" id="1465"/>
    <lineage>
        <taxon>Bacteria</taxon>
        <taxon>Bacillati</taxon>
        <taxon>Bacillota</taxon>
        <taxon>Bacilli</taxon>
        <taxon>Bacillales</taxon>
        <taxon>Paenibacillaceae</taxon>
        <taxon>Brevibacillus</taxon>
    </lineage>
</organism>